<accession>F9DLL7</accession>
<name>F9DLL7_9BACT</name>
<evidence type="ECO:0000313" key="2">
    <source>
        <dbReference type="EMBL" id="EGQ12795.1"/>
    </source>
</evidence>
<organism evidence="2 3">
    <name type="scientific">Prevotella pallens ATCC 700821</name>
    <dbReference type="NCBI Taxonomy" id="997353"/>
    <lineage>
        <taxon>Bacteria</taxon>
        <taxon>Pseudomonadati</taxon>
        <taxon>Bacteroidota</taxon>
        <taxon>Bacteroidia</taxon>
        <taxon>Bacteroidales</taxon>
        <taxon>Prevotellaceae</taxon>
        <taxon>Prevotella</taxon>
    </lineage>
</organism>
<dbReference type="Proteomes" id="UP000004123">
    <property type="component" value="Unassembled WGS sequence"/>
</dbReference>
<comment type="caution">
    <text evidence="2">The sequence shown here is derived from an EMBL/GenBank/DDBJ whole genome shotgun (WGS) entry which is preliminary data.</text>
</comment>
<evidence type="ECO:0000256" key="1">
    <source>
        <dbReference type="SAM" id="Phobius"/>
    </source>
</evidence>
<reference evidence="2 3" key="1">
    <citation type="submission" date="2011-04" db="EMBL/GenBank/DDBJ databases">
        <authorList>
            <person name="Muzny D."/>
            <person name="Qin X."/>
            <person name="Deng J."/>
            <person name="Jiang H."/>
            <person name="Liu Y."/>
            <person name="Qu J."/>
            <person name="Song X.-Z."/>
            <person name="Zhang L."/>
            <person name="Thornton R."/>
            <person name="Coyle M."/>
            <person name="Francisco L."/>
            <person name="Jackson L."/>
            <person name="Javaid M."/>
            <person name="Korchina V."/>
            <person name="Kovar C."/>
            <person name="Mata R."/>
            <person name="Mathew T."/>
            <person name="Ngo R."/>
            <person name="Nguyen L."/>
            <person name="Nguyen N."/>
            <person name="Okwuonu G."/>
            <person name="Ongeri F."/>
            <person name="Pham C."/>
            <person name="Simmons D."/>
            <person name="Wilczek-Boney K."/>
            <person name="Hale W."/>
            <person name="Jakkamsetti A."/>
            <person name="Pham P."/>
            <person name="Ruth R."/>
            <person name="San Lucas F."/>
            <person name="Warren J."/>
            <person name="Zhang J."/>
            <person name="Zhao Z."/>
            <person name="Zhou C."/>
            <person name="Zhu D."/>
            <person name="Lee S."/>
            <person name="Bess C."/>
            <person name="Blankenburg K."/>
            <person name="Forbes L."/>
            <person name="Fu Q."/>
            <person name="Gubbala S."/>
            <person name="Hirani K."/>
            <person name="Jayaseelan J.C."/>
            <person name="Lara F."/>
            <person name="Munidasa M."/>
            <person name="Palculict T."/>
            <person name="Patil S."/>
            <person name="Pu L.-L."/>
            <person name="Saada N."/>
            <person name="Tang L."/>
            <person name="Weissenberger G."/>
            <person name="Zhu Y."/>
            <person name="Hemphill L."/>
            <person name="Shang Y."/>
            <person name="Youmans B."/>
            <person name="Ayvaz T."/>
            <person name="Ross M."/>
            <person name="Santibanez J."/>
            <person name="Aqrawi P."/>
            <person name="Gross S."/>
            <person name="Joshi V."/>
            <person name="Fowler G."/>
            <person name="Nazareth L."/>
            <person name="Reid J."/>
            <person name="Worley K."/>
            <person name="Petrosino J."/>
            <person name="Highlander S."/>
            <person name="Gibbs R."/>
        </authorList>
    </citation>
    <scope>NUCLEOTIDE SEQUENCE [LARGE SCALE GENOMIC DNA]</scope>
    <source>
        <strain evidence="2 3">ATCC 700821</strain>
    </source>
</reference>
<protein>
    <submittedName>
        <fullName evidence="2">Uncharacterized protein</fullName>
    </submittedName>
</protein>
<gene>
    <name evidence="2" type="ORF">HMPREF9144_2559</name>
</gene>
<dbReference type="EMBL" id="AFPY01000126">
    <property type="protein sequence ID" value="EGQ12795.1"/>
    <property type="molecule type" value="Genomic_DNA"/>
</dbReference>
<feature type="transmembrane region" description="Helical" evidence="1">
    <location>
        <begin position="12"/>
        <end position="29"/>
    </location>
</feature>
<sequence length="46" mass="5519">MYKQKTYKHIPHPLPILVYAMVSSILLIIQNMNIYSFKNRTCIFVF</sequence>
<keyword evidence="1" id="KW-0472">Membrane</keyword>
<dbReference type="HOGENOM" id="CLU_3187452_0_0_10"/>
<keyword evidence="1" id="KW-1133">Transmembrane helix</keyword>
<keyword evidence="1" id="KW-0812">Transmembrane</keyword>
<evidence type="ECO:0000313" key="3">
    <source>
        <dbReference type="Proteomes" id="UP000004123"/>
    </source>
</evidence>
<dbReference type="AlphaFoldDB" id="F9DLL7"/>
<proteinExistence type="predicted"/>